<evidence type="ECO:0000313" key="3">
    <source>
        <dbReference type="Proteomes" id="UP000198688"/>
    </source>
</evidence>
<keyword evidence="3" id="KW-1185">Reference proteome</keyword>
<dbReference type="Proteomes" id="UP000198688">
    <property type="component" value="Chromosome I"/>
</dbReference>
<evidence type="ECO:0000256" key="1">
    <source>
        <dbReference type="SAM" id="MobiDB-lite"/>
    </source>
</evidence>
<evidence type="ECO:0000313" key="2">
    <source>
        <dbReference type="EMBL" id="SDT43598.1"/>
    </source>
</evidence>
<reference evidence="2 3" key="1">
    <citation type="submission" date="2016-10" db="EMBL/GenBank/DDBJ databases">
        <authorList>
            <person name="de Groot N.N."/>
        </authorList>
    </citation>
    <scope>NUCLEOTIDE SEQUENCE [LARGE SCALE GENOMIC DNA]</scope>
    <source>
        <strain evidence="2 3">DSM 43941</strain>
    </source>
</reference>
<feature type="region of interest" description="Disordered" evidence="1">
    <location>
        <begin position="1"/>
        <end position="20"/>
    </location>
</feature>
<dbReference type="AlphaFoldDB" id="A0A1H2ACD0"/>
<dbReference type="EMBL" id="LT629758">
    <property type="protein sequence ID" value="SDT43598.1"/>
    <property type="molecule type" value="Genomic_DNA"/>
</dbReference>
<proteinExistence type="predicted"/>
<protein>
    <submittedName>
        <fullName evidence="2">Uncharacterized protein</fullName>
    </submittedName>
</protein>
<accession>A0A1H2ACD0</accession>
<feature type="compositionally biased region" description="Low complexity" evidence="1">
    <location>
        <begin position="1"/>
        <end position="18"/>
    </location>
</feature>
<sequence length="34" mass="3512">MITESAVPAPTATGVPAADSGFPAYHVMSRCRYG</sequence>
<gene>
    <name evidence="2" type="ORF">SAMN04489716_3782</name>
</gene>
<organism evidence="2 3">
    <name type="scientific">Actinoplanes derwentensis</name>
    <dbReference type="NCBI Taxonomy" id="113562"/>
    <lineage>
        <taxon>Bacteria</taxon>
        <taxon>Bacillati</taxon>
        <taxon>Actinomycetota</taxon>
        <taxon>Actinomycetes</taxon>
        <taxon>Micromonosporales</taxon>
        <taxon>Micromonosporaceae</taxon>
        <taxon>Actinoplanes</taxon>
    </lineage>
</organism>
<name>A0A1H2ACD0_9ACTN</name>